<dbReference type="EMBL" id="JALJEJ010000001">
    <property type="protein sequence ID" value="MCJ8208078.1"/>
    <property type="molecule type" value="Genomic_DNA"/>
</dbReference>
<protein>
    <submittedName>
        <fullName evidence="1">Uncharacterized protein</fullName>
    </submittedName>
</protein>
<evidence type="ECO:0000313" key="2">
    <source>
        <dbReference type="Proteomes" id="UP001139450"/>
    </source>
</evidence>
<keyword evidence="2" id="KW-1185">Reference proteome</keyword>
<sequence length="87" mass="10049">MSRNASICGHGNSIPPILAHVQIYFDQKGMSAKEAEAFYHYQHAHGWKTDSGTPIKNWKVVAANWIWDIQRSRFVTLQLKVNRNLLR</sequence>
<dbReference type="RefSeq" id="WP_245127916.1">
    <property type="nucleotide sequence ID" value="NZ_JALJEJ010000001.1"/>
</dbReference>
<evidence type="ECO:0000313" key="1">
    <source>
        <dbReference type="EMBL" id="MCJ8208078.1"/>
    </source>
</evidence>
<accession>A0A9X1X1Z4</accession>
<name>A0A9X1X1Z4_9SPHI</name>
<gene>
    <name evidence="1" type="ORF">MUY27_00065</name>
</gene>
<comment type="caution">
    <text evidence="1">The sequence shown here is derived from an EMBL/GenBank/DDBJ whole genome shotgun (WGS) entry which is preliminary data.</text>
</comment>
<reference evidence="1" key="1">
    <citation type="submission" date="2022-04" db="EMBL/GenBank/DDBJ databases">
        <title>Mucilaginibacter sp. RS28 isolated from freshwater.</title>
        <authorList>
            <person name="Ko S.-R."/>
        </authorList>
    </citation>
    <scope>NUCLEOTIDE SEQUENCE</scope>
    <source>
        <strain evidence="1">RS28</strain>
    </source>
</reference>
<organism evidence="1 2">
    <name type="scientific">Mucilaginibacter straminoryzae</name>
    <dbReference type="NCBI Taxonomy" id="2932774"/>
    <lineage>
        <taxon>Bacteria</taxon>
        <taxon>Pseudomonadati</taxon>
        <taxon>Bacteroidota</taxon>
        <taxon>Sphingobacteriia</taxon>
        <taxon>Sphingobacteriales</taxon>
        <taxon>Sphingobacteriaceae</taxon>
        <taxon>Mucilaginibacter</taxon>
    </lineage>
</organism>
<dbReference type="Proteomes" id="UP001139450">
    <property type="component" value="Unassembled WGS sequence"/>
</dbReference>
<proteinExistence type="predicted"/>
<dbReference type="AlphaFoldDB" id="A0A9X1X1Z4"/>